<dbReference type="Proteomes" id="UP000179441">
    <property type="component" value="Unassembled WGS sequence"/>
</dbReference>
<keyword evidence="2" id="KW-1185">Reference proteome</keyword>
<reference evidence="1 2" key="1">
    <citation type="submission" date="2016-10" db="EMBL/GenBank/DDBJ databases">
        <title>Evaluation of Human, Veterinary and Environmental Mycobacterium chelonae Isolates by Core Genome Phylogenomic Analysis, Targeted Gene Comparison, and Anti-microbial Susceptibility Patterns: A Tale of Mistaken Identities.</title>
        <authorList>
            <person name="Fogelson S.B."/>
            <person name="Camus A.C."/>
            <person name="Lorenz W."/>
            <person name="Vasireddy R."/>
            <person name="Vasireddy S."/>
            <person name="Smith T."/>
            <person name="Brown-Elliott B.A."/>
            <person name="Wallace R.J.Jr."/>
            <person name="Hasan N.A."/>
            <person name="Reischl U."/>
            <person name="Sanchez S."/>
        </authorList>
    </citation>
    <scope>NUCLEOTIDE SEQUENCE [LARGE SCALE GENOMIC DNA]</scope>
    <source>
        <strain evidence="1 2">15518</strain>
    </source>
</reference>
<proteinExistence type="predicted"/>
<protein>
    <submittedName>
        <fullName evidence="1">Uncharacterized protein</fullName>
    </submittedName>
</protein>
<dbReference type="EMBL" id="MLIS01000004">
    <property type="protein sequence ID" value="OHU76135.1"/>
    <property type="molecule type" value="Genomic_DNA"/>
</dbReference>
<accession>A0A1S1M2J8</accession>
<comment type="caution">
    <text evidence="1">The sequence shown here is derived from an EMBL/GenBank/DDBJ whole genome shotgun (WGS) entry which is preliminary data.</text>
</comment>
<dbReference type="AlphaFoldDB" id="A0A1S1M2J8"/>
<sequence>MSTAFSTTDDDETATTSVVQVTQGFASTLRWFRERLLGLSVSAIDAVARRDFADTRFTCAKFEQPDQALTSDDVGLYEKALWILRAEFGSNLIGGLVDAHFGAAAFTSNLEGEVLQRQLKDWNRGYAVGLGLDMARPDNSIFATACHVWPGARNILRPDDLRDFVQVATRIAAYRKTAVLARASDVESSPLSNFAAKVRGARNSWELDAGANRPTVCAGVGRTNSSGVPIAIDPLGSVQLFDEAWRIARVWGADPTERTALAWAILLVRFDALNSAETPGKPLTPIRHWALLDAQGPDGYQRVLTEANPNPEPGAAPPADLIWSAARKYLSGWHSNYVAVTYDLRLQLPAAAGEEPRTPAIERTRIGTVVVDNATLGDRVVIYDHTQLPGLPEVLSLNDPVLVVSPTSIAVHSMAAEPDEAWWLPTGLNSRLLVRKTDQDRWEAVQMPRGIY</sequence>
<dbReference type="RefSeq" id="WP_070952840.1">
    <property type="nucleotide sequence ID" value="NZ_MLIS01000004.1"/>
</dbReference>
<evidence type="ECO:0000313" key="1">
    <source>
        <dbReference type="EMBL" id="OHU76135.1"/>
    </source>
</evidence>
<name>A0A1S1M2J8_MYCCH</name>
<gene>
    <name evidence="1" type="ORF">BKG84_24905</name>
</gene>
<evidence type="ECO:0000313" key="2">
    <source>
        <dbReference type="Proteomes" id="UP000179441"/>
    </source>
</evidence>
<organism evidence="1 2">
    <name type="scientific">Mycobacteroides chelonae</name>
    <name type="common">Mycobacterium chelonae</name>
    <dbReference type="NCBI Taxonomy" id="1774"/>
    <lineage>
        <taxon>Bacteria</taxon>
        <taxon>Bacillati</taxon>
        <taxon>Actinomycetota</taxon>
        <taxon>Actinomycetes</taxon>
        <taxon>Mycobacteriales</taxon>
        <taxon>Mycobacteriaceae</taxon>
        <taxon>Mycobacteroides</taxon>
    </lineage>
</organism>